<keyword evidence="1" id="KW-0732">Signal</keyword>
<evidence type="ECO:0000256" key="1">
    <source>
        <dbReference type="SAM" id="SignalP"/>
    </source>
</evidence>
<gene>
    <name evidence="2" type="ORF">GUJ93_ZPchr0003g18561</name>
</gene>
<evidence type="ECO:0000313" key="3">
    <source>
        <dbReference type="Proteomes" id="UP000729402"/>
    </source>
</evidence>
<keyword evidence="3" id="KW-1185">Reference proteome</keyword>
<name>A0A8J5SFW5_ZIZPA</name>
<evidence type="ECO:0000313" key="2">
    <source>
        <dbReference type="EMBL" id="KAG8062482.1"/>
    </source>
</evidence>
<dbReference type="Proteomes" id="UP000729402">
    <property type="component" value="Unassembled WGS sequence"/>
</dbReference>
<dbReference type="EMBL" id="JAAALK010000286">
    <property type="protein sequence ID" value="KAG8062482.1"/>
    <property type="molecule type" value="Genomic_DNA"/>
</dbReference>
<organism evidence="2 3">
    <name type="scientific">Zizania palustris</name>
    <name type="common">Northern wild rice</name>
    <dbReference type="NCBI Taxonomy" id="103762"/>
    <lineage>
        <taxon>Eukaryota</taxon>
        <taxon>Viridiplantae</taxon>
        <taxon>Streptophyta</taxon>
        <taxon>Embryophyta</taxon>
        <taxon>Tracheophyta</taxon>
        <taxon>Spermatophyta</taxon>
        <taxon>Magnoliopsida</taxon>
        <taxon>Liliopsida</taxon>
        <taxon>Poales</taxon>
        <taxon>Poaceae</taxon>
        <taxon>BOP clade</taxon>
        <taxon>Oryzoideae</taxon>
        <taxon>Oryzeae</taxon>
        <taxon>Zizaniinae</taxon>
        <taxon>Zizania</taxon>
    </lineage>
</organism>
<feature type="signal peptide" evidence="1">
    <location>
        <begin position="1"/>
        <end position="28"/>
    </location>
</feature>
<proteinExistence type="predicted"/>
<protein>
    <submittedName>
        <fullName evidence="2">Uncharacterized protein</fullName>
    </submittedName>
</protein>
<dbReference type="AlphaFoldDB" id="A0A8J5SFW5"/>
<reference evidence="2" key="1">
    <citation type="journal article" date="2021" name="bioRxiv">
        <title>Whole Genome Assembly and Annotation of Northern Wild Rice, Zizania palustris L., Supports a Whole Genome Duplication in the Zizania Genus.</title>
        <authorList>
            <person name="Haas M."/>
            <person name="Kono T."/>
            <person name="Macchietto M."/>
            <person name="Millas R."/>
            <person name="McGilp L."/>
            <person name="Shao M."/>
            <person name="Duquette J."/>
            <person name="Hirsch C.N."/>
            <person name="Kimball J."/>
        </authorList>
    </citation>
    <scope>NUCLEOTIDE SEQUENCE</scope>
    <source>
        <tissue evidence="2">Fresh leaf tissue</tissue>
    </source>
</reference>
<feature type="chain" id="PRO_5035165685" evidence="1">
    <location>
        <begin position="29"/>
        <end position="94"/>
    </location>
</feature>
<sequence>MASVKLSFTLALLISGLVMLGTIESSEARSLQPLVRARNIHRMRQPSGRAALRVRLQVRAAGRRGLRRPLRRRLDAELLKKAHASIQGARERWR</sequence>
<comment type="caution">
    <text evidence="2">The sequence shown here is derived from an EMBL/GenBank/DDBJ whole genome shotgun (WGS) entry which is preliminary data.</text>
</comment>
<accession>A0A8J5SFW5</accession>
<reference evidence="2" key="2">
    <citation type="submission" date="2021-02" db="EMBL/GenBank/DDBJ databases">
        <authorList>
            <person name="Kimball J.A."/>
            <person name="Haas M.W."/>
            <person name="Macchietto M."/>
            <person name="Kono T."/>
            <person name="Duquette J."/>
            <person name="Shao M."/>
        </authorList>
    </citation>
    <scope>NUCLEOTIDE SEQUENCE</scope>
    <source>
        <tissue evidence="2">Fresh leaf tissue</tissue>
    </source>
</reference>